<name>U3A7Q2_9EURY</name>
<dbReference type="RefSeq" id="WP_020222116.1">
    <property type="nucleotide sequence ID" value="NZ_BANO01000157.1"/>
</dbReference>
<dbReference type="AlphaFoldDB" id="U3A7Q2"/>
<feature type="region of interest" description="Disordered" evidence="1">
    <location>
        <begin position="113"/>
        <end position="158"/>
    </location>
</feature>
<dbReference type="EMBL" id="BATA01000091">
    <property type="protein sequence ID" value="GAD53714.1"/>
    <property type="molecule type" value="Genomic_DNA"/>
</dbReference>
<evidence type="ECO:0000256" key="2">
    <source>
        <dbReference type="SAM" id="Phobius"/>
    </source>
</evidence>
<feature type="transmembrane region" description="Helical" evidence="2">
    <location>
        <begin position="7"/>
        <end position="25"/>
    </location>
</feature>
<keyword evidence="2" id="KW-0472">Membrane</keyword>
<sequence length="158" mass="16282">MPSASRVVGAAVAVLVGIVALLYSFLVAQQLLLGVGVAFALFVVAAFVYHANASRRSIVVLTMLLTLVYGAATLQLLVAVIAACVVYLSAWLTGPDSPVDAPDTTILPAGTALERAGGADDADDTDGVGTSDTEEADATDDRSTDDEMTDDEMTDDET</sequence>
<reference evidence="3 4" key="1">
    <citation type="submission" date="2013-09" db="EMBL/GenBank/DDBJ databases">
        <title>Whole genome sequencing of Halarchaeum acidiphilum strain MH1-52-1.</title>
        <authorList>
            <person name="Shimane Y."/>
            <person name="Minegishi H."/>
            <person name="Nishi S."/>
            <person name="Echigo A."/>
            <person name="Shuto A."/>
            <person name="Konishi M."/>
            <person name="Ito T."/>
            <person name="Ohkuma M."/>
            <person name="Ohta Y."/>
            <person name="Nagano Y."/>
            <person name="Tsubouchi T."/>
            <person name="Mori K."/>
            <person name="Usui K."/>
            <person name="Kamekura M."/>
            <person name="Usami R."/>
            <person name="Takaki Y."/>
            <person name="Hatada Y."/>
        </authorList>
    </citation>
    <scope>NUCLEOTIDE SEQUENCE [LARGE SCALE GENOMIC DNA]</scope>
    <source>
        <strain evidence="3 4">JCM 16109</strain>
    </source>
</reference>
<feature type="compositionally biased region" description="Acidic residues" evidence="1">
    <location>
        <begin position="120"/>
        <end position="158"/>
    </location>
</feature>
<protein>
    <submittedName>
        <fullName evidence="3">Uncharacterized protein</fullName>
    </submittedName>
</protein>
<keyword evidence="2" id="KW-1133">Transmembrane helix</keyword>
<dbReference type="eggNOG" id="arCOG08976">
    <property type="taxonomic scope" value="Archaea"/>
</dbReference>
<keyword evidence="4" id="KW-1185">Reference proteome</keyword>
<evidence type="ECO:0000313" key="4">
    <source>
        <dbReference type="Proteomes" id="UP000016986"/>
    </source>
</evidence>
<feature type="transmembrane region" description="Helical" evidence="2">
    <location>
        <begin position="31"/>
        <end position="51"/>
    </location>
</feature>
<keyword evidence="2" id="KW-0812">Transmembrane</keyword>
<dbReference type="Proteomes" id="UP000016986">
    <property type="component" value="Unassembled WGS sequence"/>
</dbReference>
<proteinExistence type="predicted"/>
<evidence type="ECO:0000313" key="3">
    <source>
        <dbReference type="EMBL" id="GAD53714.1"/>
    </source>
</evidence>
<organism evidence="3 4">
    <name type="scientific">Halarchaeum acidiphilum MH1-52-1</name>
    <dbReference type="NCBI Taxonomy" id="1261545"/>
    <lineage>
        <taxon>Archaea</taxon>
        <taxon>Methanobacteriati</taxon>
        <taxon>Methanobacteriota</taxon>
        <taxon>Stenosarchaea group</taxon>
        <taxon>Halobacteria</taxon>
        <taxon>Halobacteriales</taxon>
        <taxon>Halobacteriaceae</taxon>
    </lineage>
</organism>
<accession>U3A7Q2</accession>
<dbReference type="OrthoDB" id="271666at2157"/>
<feature type="transmembrane region" description="Helical" evidence="2">
    <location>
        <begin position="58"/>
        <end position="88"/>
    </location>
</feature>
<evidence type="ECO:0000256" key="1">
    <source>
        <dbReference type="SAM" id="MobiDB-lite"/>
    </source>
</evidence>
<gene>
    <name evidence="3" type="ORF">MBEHAL_2474</name>
</gene>
<comment type="caution">
    <text evidence="3">The sequence shown here is derived from an EMBL/GenBank/DDBJ whole genome shotgun (WGS) entry which is preliminary data.</text>
</comment>